<dbReference type="InterPro" id="IPR011990">
    <property type="entry name" value="TPR-like_helical_dom_sf"/>
</dbReference>
<reference evidence="3" key="1">
    <citation type="submission" date="2019-12" db="EMBL/GenBank/DDBJ databases">
        <title>Genome sequence of Babesia ovis.</title>
        <authorList>
            <person name="Yamagishi J."/>
            <person name="Sevinc F."/>
            <person name="Xuan X."/>
        </authorList>
    </citation>
    <scope>NUCLEOTIDE SEQUENCE</scope>
    <source>
        <strain evidence="3">Selcuk</strain>
    </source>
</reference>
<dbReference type="PANTHER" id="PTHR47447:SF17">
    <property type="entry name" value="OS12G0638900 PROTEIN"/>
    <property type="match status" value="1"/>
</dbReference>
<proteinExistence type="predicted"/>
<feature type="repeat" description="PPR" evidence="2">
    <location>
        <begin position="732"/>
        <end position="766"/>
    </location>
</feature>
<evidence type="ECO:0000256" key="1">
    <source>
        <dbReference type="ARBA" id="ARBA00022737"/>
    </source>
</evidence>
<feature type="repeat" description="PPR" evidence="2">
    <location>
        <begin position="873"/>
        <end position="907"/>
    </location>
</feature>
<dbReference type="InterPro" id="IPR002885">
    <property type="entry name" value="PPR_rpt"/>
</dbReference>
<dbReference type="SUPFAM" id="SSF81901">
    <property type="entry name" value="HCP-like"/>
    <property type="match status" value="1"/>
</dbReference>
<keyword evidence="1" id="KW-0677">Repeat</keyword>
<comment type="caution">
    <text evidence="3">The sequence shown here is derived from an EMBL/GenBank/DDBJ whole genome shotgun (WGS) entry which is preliminary data.</text>
</comment>
<accession>A0A9W5WWJ0</accession>
<dbReference type="Proteomes" id="UP001057455">
    <property type="component" value="Unassembled WGS sequence"/>
</dbReference>
<organism evidence="3 4">
    <name type="scientific">Babesia ovis</name>
    <dbReference type="NCBI Taxonomy" id="5869"/>
    <lineage>
        <taxon>Eukaryota</taxon>
        <taxon>Sar</taxon>
        <taxon>Alveolata</taxon>
        <taxon>Apicomplexa</taxon>
        <taxon>Aconoidasida</taxon>
        <taxon>Piroplasmida</taxon>
        <taxon>Babesiidae</taxon>
        <taxon>Babesia</taxon>
    </lineage>
</organism>
<dbReference type="Pfam" id="PF01535">
    <property type="entry name" value="PPR"/>
    <property type="match status" value="1"/>
</dbReference>
<protein>
    <submittedName>
        <fullName evidence="3">Pentatricopeptide repeat domain-containing, putative</fullName>
    </submittedName>
</protein>
<name>A0A9W5WWJ0_BABOV</name>
<feature type="repeat" description="PPR" evidence="2">
    <location>
        <begin position="768"/>
        <end position="802"/>
    </location>
</feature>
<dbReference type="OrthoDB" id="185373at2759"/>
<dbReference type="PROSITE" id="PS51375">
    <property type="entry name" value="PPR"/>
    <property type="match status" value="6"/>
</dbReference>
<evidence type="ECO:0000256" key="2">
    <source>
        <dbReference type="PROSITE-ProRule" id="PRU00708"/>
    </source>
</evidence>
<dbReference type="EMBL" id="BLIY01000022">
    <property type="protein sequence ID" value="GFE55527.1"/>
    <property type="molecule type" value="Genomic_DNA"/>
</dbReference>
<dbReference type="Pfam" id="PF13041">
    <property type="entry name" value="PPR_2"/>
    <property type="match status" value="4"/>
</dbReference>
<dbReference type="NCBIfam" id="TIGR00756">
    <property type="entry name" value="PPR"/>
    <property type="match status" value="6"/>
</dbReference>
<dbReference type="AlphaFoldDB" id="A0A9W5WWJ0"/>
<sequence>MVRETFDSQAFTAARSGKASAEYRGRYLGNQSKCDNPEGGSVVDDQVFSRLKTIFRGPVSCSSRALSVDSSFGAPSFDPLSKGLYNGETPMQCSTEVGSFEVNTCGNVGSLDPVTKHGYGKSVMCLDTLAQALAEDSASYAHKAKSMVSSDTPLTHLSSMDTSATQDVLTPLGAGPVEVACDFADRVGKLLSRCISGEELAWGELAELCANEFNLQDAALSPSLLTSLLRFCMLKGQLYLAGQLLQVAWYRGIRLSVAEQTHVILSLCSAEAIGLTRSLLSKLPFDLAESEEIMQLFIKGIINAAKEATYGTVLNFISVIDDSSSNGLDPRRGAHLIELFVTELLVEESLSPELVDATQQICSIDAFGKVSVACRYDTCALLCCAQTGRKIEDSIKAIVNSGTSTLTFLEHVSKRSQAIFIAAVNRLVSMHILNAVDFLSALCLGNRLCQSGTVVLEISRHARKHLYRMIPEKMQSVGFPDTELFLSNGVQSFIQLLGARIPTSMLCTCAWVSGVGKEMFTPLVEICLMVEDFSAADAVLKYVLEYYGHVPAPLVVKLLYCHALNGGFRYVLERLSKKDKFYSCLRERQNRNYCANIAEFVMRVALSVLEFNIAMEAYRHCDTSGKVSNEMSQLMQEIPSLLNSRSKVDEFVTLCERVNLDEPSFSVALDCCLRLKNSKRLLRLINKFRRMGMQPQLQTCGVIIKSLGCCGRIAECREIWNEMANSQGNEPNEVTYGIMLDAYVNNNRMEEAMELLEEMKQRGNVKPNTIMYTTLIKGFGQHRQLQRAMQIYEMMVSEGVARNTVTYNSIIDACARVGDMKSAAALLEEMMMNQVEPDLITFSTIIKGYCVQCNMGQSFQLLSIMYERGIKPDGILYNSLLEGCVKSGRLWLCEKLWEQMRLHGIAPSNFTLTILIKMYGRSGQLDKVFDLVERLPAEYGFTINAHVYTCLMSACITNGRYTTALEIYRCVKDGAVKPDAKTYETLLQGVIRGNLFAEALDLLRDMYNLDGNASDDVTIMQRVNHRVLENLFNKVQNAHLDEDVLETYRTLGKRLQSAGINVQIPL</sequence>
<dbReference type="Gene3D" id="1.25.40.10">
    <property type="entry name" value="Tetratricopeptide repeat domain"/>
    <property type="match status" value="4"/>
</dbReference>
<evidence type="ECO:0000313" key="3">
    <source>
        <dbReference type="EMBL" id="GFE55527.1"/>
    </source>
</evidence>
<dbReference type="PANTHER" id="PTHR47447">
    <property type="entry name" value="OS03G0856100 PROTEIN"/>
    <property type="match status" value="1"/>
</dbReference>
<feature type="repeat" description="PPR" evidence="2">
    <location>
        <begin position="944"/>
        <end position="978"/>
    </location>
</feature>
<keyword evidence="4" id="KW-1185">Reference proteome</keyword>
<feature type="repeat" description="PPR" evidence="2">
    <location>
        <begin position="803"/>
        <end position="837"/>
    </location>
</feature>
<feature type="repeat" description="PPR" evidence="2">
    <location>
        <begin position="838"/>
        <end position="872"/>
    </location>
</feature>
<evidence type="ECO:0000313" key="4">
    <source>
        <dbReference type="Proteomes" id="UP001057455"/>
    </source>
</evidence>
<gene>
    <name evidence="3" type="ORF">BaOVIS_029310</name>
</gene>